<dbReference type="EMBL" id="BARS01048992">
    <property type="protein sequence ID" value="GAG28914.1"/>
    <property type="molecule type" value="Genomic_DNA"/>
</dbReference>
<name>X0WD66_9ZZZZ</name>
<feature type="non-terminal residue" evidence="2">
    <location>
        <position position="242"/>
    </location>
</feature>
<feature type="transmembrane region" description="Helical" evidence="1">
    <location>
        <begin position="194"/>
        <end position="212"/>
    </location>
</feature>
<dbReference type="SUPFAM" id="SSF82866">
    <property type="entry name" value="Multidrug efflux transporter AcrB transmembrane domain"/>
    <property type="match status" value="1"/>
</dbReference>
<protein>
    <recommendedName>
        <fullName evidence="3">Membrane transport protein MMPL domain-containing protein</fullName>
    </recommendedName>
</protein>
<organism evidence="2">
    <name type="scientific">marine sediment metagenome</name>
    <dbReference type="NCBI Taxonomy" id="412755"/>
    <lineage>
        <taxon>unclassified sequences</taxon>
        <taxon>metagenomes</taxon>
        <taxon>ecological metagenomes</taxon>
    </lineage>
</organism>
<dbReference type="PANTHER" id="PTHR33406:SF13">
    <property type="entry name" value="MEMBRANE PROTEIN YDFJ"/>
    <property type="match status" value="1"/>
</dbReference>
<gene>
    <name evidence="2" type="ORF">S01H1_73328</name>
</gene>
<comment type="caution">
    <text evidence="2">The sequence shown here is derived from an EMBL/GenBank/DDBJ whole genome shotgun (WGS) entry which is preliminary data.</text>
</comment>
<evidence type="ECO:0008006" key="3">
    <source>
        <dbReference type="Google" id="ProtNLM"/>
    </source>
</evidence>
<dbReference type="GO" id="GO:0005886">
    <property type="term" value="C:plasma membrane"/>
    <property type="evidence" value="ECO:0007669"/>
    <property type="project" value="TreeGrafter"/>
</dbReference>
<dbReference type="PANTHER" id="PTHR33406">
    <property type="entry name" value="MEMBRANE PROTEIN MJ1562-RELATED"/>
    <property type="match status" value="1"/>
</dbReference>
<dbReference type="InterPro" id="IPR050545">
    <property type="entry name" value="Mycobact_MmpL"/>
</dbReference>
<accession>X0WD66</accession>
<keyword evidence="1" id="KW-0812">Transmembrane</keyword>
<keyword evidence="1" id="KW-1133">Transmembrane helix</keyword>
<evidence type="ECO:0000313" key="2">
    <source>
        <dbReference type="EMBL" id="GAG28914.1"/>
    </source>
</evidence>
<feature type="transmembrane region" description="Helical" evidence="1">
    <location>
        <begin position="218"/>
        <end position="239"/>
    </location>
</feature>
<feature type="non-terminal residue" evidence="2">
    <location>
        <position position="1"/>
    </location>
</feature>
<reference evidence="2" key="1">
    <citation type="journal article" date="2014" name="Front. Microbiol.">
        <title>High frequency of phylogenetically diverse reductive dehalogenase-homologous genes in deep subseafloor sedimentary metagenomes.</title>
        <authorList>
            <person name="Kawai M."/>
            <person name="Futagami T."/>
            <person name="Toyoda A."/>
            <person name="Takaki Y."/>
            <person name="Nishi S."/>
            <person name="Hori S."/>
            <person name="Arai W."/>
            <person name="Tsubouchi T."/>
            <person name="Morono Y."/>
            <person name="Uchiyama I."/>
            <person name="Ito T."/>
            <person name="Fujiyama A."/>
            <person name="Inagaki F."/>
            <person name="Takami H."/>
        </authorList>
    </citation>
    <scope>NUCLEOTIDE SEQUENCE</scope>
    <source>
        <strain evidence="2">Expedition CK06-06</strain>
    </source>
</reference>
<sequence length="242" mass="26478">GALVCAAVAPIGIFFIVIDADPNNYYTKDSPLVQAADLVNENLGGAQNISIVLEGDIKDPRLMRKIDNLEKEIGKIPEVGNTTSIARVIRMMSRVLNDEGEKGYDAIPDTRNAVAQYFELYSMSGDPEDFEKMVDFPYENALITARINTTSTPKLNKIKRQIEEMVKDDKEVKLVGGFALILSEIARIVVSGQLISLGLAIFAVGILIMILFRSTVAGLISAIPLALSVLILFSLMGLFRIE</sequence>
<proteinExistence type="predicted"/>
<dbReference type="AlphaFoldDB" id="X0WD66"/>
<keyword evidence="1" id="KW-0472">Membrane</keyword>
<evidence type="ECO:0000256" key="1">
    <source>
        <dbReference type="SAM" id="Phobius"/>
    </source>
</evidence>
<dbReference type="Gene3D" id="1.20.1640.10">
    <property type="entry name" value="Multidrug efflux transporter AcrB transmembrane domain"/>
    <property type="match status" value="1"/>
</dbReference>